<organism evidence="2 3">
    <name type="scientific">Arsenicicoccus piscis</name>
    <dbReference type="NCBI Taxonomy" id="673954"/>
    <lineage>
        <taxon>Bacteria</taxon>
        <taxon>Bacillati</taxon>
        <taxon>Actinomycetota</taxon>
        <taxon>Actinomycetes</taxon>
        <taxon>Micrococcales</taxon>
        <taxon>Intrasporangiaceae</taxon>
        <taxon>Arsenicicoccus</taxon>
    </lineage>
</organism>
<evidence type="ECO:0008006" key="4">
    <source>
        <dbReference type="Google" id="ProtNLM"/>
    </source>
</evidence>
<evidence type="ECO:0000313" key="3">
    <source>
        <dbReference type="Proteomes" id="UP001157109"/>
    </source>
</evidence>
<gene>
    <name evidence="2" type="ORF">GCM10025862_31580</name>
</gene>
<dbReference type="Proteomes" id="UP001157109">
    <property type="component" value="Unassembled WGS sequence"/>
</dbReference>
<sequence>MSPSSWSLTTKLIASVVALFIAVTVAIAGATVVTMNHVLEGQVAQQLQGQTRRISDEANGIGSGRGGRGFDECSAPTSNSLPPNSGDGVVRLCVTGDQILTAYSLKERTVSSLDADQVATLTGAGVTGQPAPSTSGATSADIWCRPTPFACWRPTRPPARARSRP</sequence>
<proteinExistence type="predicted"/>
<protein>
    <recommendedName>
        <fullName evidence="4">Two-component sensor histidine kinase</fullName>
    </recommendedName>
</protein>
<reference evidence="3" key="1">
    <citation type="journal article" date="2019" name="Int. J. Syst. Evol. Microbiol.">
        <title>The Global Catalogue of Microorganisms (GCM) 10K type strain sequencing project: providing services to taxonomists for standard genome sequencing and annotation.</title>
        <authorList>
            <consortium name="The Broad Institute Genomics Platform"/>
            <consortium name="The Broad Institute Genome Sequencing Center for Infectious Disease"/>
            <person name="Wu L."/>
            <person name="Ma J."/>
        </authorList>
    </citation>
    <scope>NUCLEOTIDE SEQUENCE [LARGE SCALE GENOMIC DNA]</scope>
    <source>
        <strain evidence="3">NBRC 105830</strain>
    </source>
</reference>
<name>A0ABQ6HT27_9MICO</name>
<accession>A0ABQ6HT27</accession>
<evidence type="ECO:0000256" key="1">
    <source>
        <dbReference type="SAM" id="MobiDB-lite"/>
    </source>
</evidence>
<dbReference type="EMBL" id="BSUJ01000001">
    <property type="protein sequence ID" value="GMA21137.1"/>
    <property type="molecule type" value="Genomic_DNA"/>
</dbReference>
<comment type="caution">
    <text evidence="2">The sequence shown here is derived from an EMBL/GenBank/DDBJ whole genome shotgun (WGS) entry which is preliminary data.</text>
</comment>
<feature type="region of interest" description="Disordered" evidence="1">
    <location>
        <begin position="49"/>
        <end position="81"/>
    </location>
</feature>
<keyword evidence="3" id="KW-1185">Reference proteome</keyword>
<evidence type="ECO:0000313" key="2">
    <source>
        <dbReference type="EMBL" id="GMA21137.1"/>
    </source>
</evidence>
<dbReference type="RefSeq" id="WP_284284798.1">
    <property type="nucleotide sequence ID" value="NZ_BSUJ01000001.1"/>
</dbReference>